<accession>A0ABT2EPF1</accession>
<evidence type="ECO:0000259" key="5">
    <source>
        <dbReference type="PROSITE" id="PS51918"/>
    </source>
</evidence>
<keyword evidence="7" id="KW-1185">Reference proteome</keyword>
<keyword evidence="1" id="KW-0949">S-adenosyl-L-methionine</keyword>
<reference evidence="6 7" key="1">
    <citation type="submission" date="2022-08" db="EMBL/GenBank/DDBJ databases">
        <title>Bacterial and archaeal communities from various locations to study Microbial Dark Matter (Phase II).</title>
        <authorList>
            <person name="Stepanauskas R."/>
        </authorList>
    </citation>
    <scope>NUCLEOTIDE SEQUENCE [LARGE SCALE GENOMIC DNA]</scope>
    <source>
        <strain evidence="6 7">PD1</strain>
    </source>
</reference>
<comment type="caution">
    <text evidence="6">The sequence shown here is derived from an EMBL/GenBank/DDBJ whole genome shotgun (WGS) entry which is preliminary data.</text>
</comment>
<evidence type="ECO:0000313" key="7">
    <source>
        <dbReference type="Proteomes" id="UP001204798"/>
    </source>
</evidence>
<dbReference type="InterPro" id="IPR050377">
    <property type="entry name" value="Radical_SAM_PqqE_MftC-like"/>
</dbReference>
<evidence type="ECO:0000256" key="1">
    <source>
        <dbReference type="ARBA" id="ARBA00022691"/>
    </source>
</evidence>
<keyword evidence="3" id="KW-0408">Iron</keyword>
<evidence type="ECO:0000256" key="3">
    <source>
        <dbReference type="ARBA" id="ARBA00023004"/>
    </source>
</evidence>
<dbReference type="InterPro" id="IPR013785">
    <property type="entry name" value="Aldolase_TIM"/>
</dbReference>
<gene>
    <name evidence="6" type="ORF">M2350_002254</name>
</gene>
<dbReference type="Gene3D" id="3.20.20.70">
    <property type="entry name" value="Aldolase class I"/>
    <property type="match status" value="1"/>
</dbReference>
<dbReference type="InterPro" id="IPR007197">
    <property type="entry name" value="rSAM"/>
</dbReference>
<sequence>MFEHYLPEHRKRLKALLEQPEWQETLAKVDLERLKAETLIPPSPPSQFAGAAQYLFQRNSERVKRLLGKGVTDEEKLLDAFSDWETALSGDDRFPILFLGLVLTLDCSFDPIRCLYCNQAWLPKGMELDDWKSVIEEVAKPIPPYIYLTGGEPLLLGEGVWGDDGLVAFAVRLGCAVNINTNAELITPEVALNLVKSGLARIHISLDSHEPQLQAKIFRSPERVERVLMGIFNLQIARELLGVRHPQIHINCVLTNLNLGQFPEFLRFLLSVREAHPENPFSGDFAFHLIPVGGAENENLRPNAEQWRKFYTDTWAEAEKVWQEYQESIGIPAGERKSLVEWVPFANPFLRVNHRGGLDNYCEQAAKGIYWATALTKQCYVAPTQAFILPDGAQHWCGAHAIRRPKPLGNVREGGVRDNICRNIARLKELPNEFCFNCAGATCAINQSVERILRERIKAMKASSSTAN</sequence>
<dbReference type="CDD" id="cd01335">
    <property type="entry name" value="Radical_SAM"/>
    <property type="match status" value="1"/>
</dbReference>
<dbReference type="PANTHER" id="PTHR11228">
    <property type="entry name" value="RADICAL SAM DOMAIN PROTEIN"/>
    <property type="match status" value="1"/>
</dbReference>
<keyword evidence="4" id="KW-0411">Iron-sulfur</keyword>
<dbReference type="PROSITE" id="PS51918">
    <property type="entry name" value="RADICAL_SAM"/>
    <property type="match status" value="1"/>
</dbReference>
<dbReference type="SUPFAM" id="SSF102114">
    <property type="entry name" value="Radical SAM enzymes"/>
    <property type="match status" value="1"/>
</dbReference>
<dbReference type="Proteomes" id="UP001204798">
    <property type="component" value="Unassembled WGS sequence"/>
</dbReference>
<keyword evidence="2" id="KW-0479">Metal-binding</keyword>
<dbReference type="EMBL" id="JANUCP010000004">
    <property type="protein sequence ID" value="MCS3919837.1"/>
    <property type="molecule type" value="Genomic_DNA"/>
</dbReference>
<evidence type="ECO:0000313" key="6">
    <source>
        <dbReference type="EMBL" id="MCS3919837.1"/>
    </source>
</evidence>
<protein>
    <submittedName>
        <fullName evidence="6">MoaA/NifB/PqqE/SkfB family radical SAM enzyme</fullName>
    </submittedName>
</protein>
<dbReference type="PANTHER" id="PTHR11228:SF7">
    <property type="entry name" value="PQQA PEPTIDE CYCLASE"/>
    <property type="match status" value="1"/>
</dbReference>
<dbReference type="RefSeq" id="WP_259096714.1">
    <property type="nucleotide sequence ID" value="NZ_CP130454.1"/>
</dbReference>
<dbReference type="Pfam" id="PF04055">
    <property type="entry name" value="Radical_SAM"/>
    <property type="match status" value="1"/>
</dbReference>
<proteinExistence type="predicted"/>
<dbReference type="InterPro" id="IPR058240">
    <property type="entry name" value="rSAM_sf"/>
</dbReference>
<feature type="domain" description="Radical SAM core" evidence="5">
    <location>
        <begin position="93"/>
        <end position="332"/>
    </location>
</feature>
<evidence type="ECO:0000256" key="2">
    <source>
        <dbReference type="ARBA" id="ARBA00022723"/>
    </source>
</evidence>
<evidence type="ECO:0000256" key="4">
    <source>
        <dbReference type="ARBA" id="ARBA00023014"/>
    </source>
</evidence>
<organism evidence="6 7">
    <name type="scientific">Candidatus Fervidibacter sacchari</name>
    <dbReference type="NCBI Taxonomy" id="1448929"/>
    <lineage>
        <taxon>Bacteria</taxon>
        <taxon>Candidatus Fervidibacterota</taxon>
        <taxon>Candidatus Fervidibacter</taxon>
    </lineage>
</organism>
<name>A0ABT2EPF1_9BACT</name>